<evidence type="ECO:0000259" key="2">
    <source>
        <dbReference type="Pfam" id="PF13456"/>
    </source>
</evidence>
<dbReference type="InterPro" id="IPR036397">
    <property type="entry name" value="RNaseH_sf"/>
</dbReference>
<dbReference type="InterPro" id="IPR002156">
    <property type="entry name" value="RNaseH_domain"/>
</dbReference>
<dbReference type="Proteomes" id="UP001231189">
    <property type="component" value="Unassembled WGS sequence"/>
</dbReference>
<evidence type="ECO:0000313" key="5">
    <source>
        <dbReference type="Proteomes" id="UP001231189"/>
    </source>
</evidence>
<dbReference type="Pfam" id="PF14111">
    <property type="entry name" value="DUF4283"/>
    <property type="match status" value="1"/>
</dbReference>
<dbReference type="PANTHER" id="PTHR47074:SF47">
    <property type="entry name" value="RNASE H TYPE-1 DOMAIN-CONTAINING PROTEIN"/>
    <property type="match status" value="1"/>
</dbReference>
<evidence type="ECO:0000259" key="3">
    <source>
        <dbReference type="Pfam" id="PF14111"/>
    </source>
</evidence>
<dbReference type="EMBL" id="JAUUTY010000007">
    <property type="protein sequence ID" value="KAK1611685.1"/>
    <property type="molecule type" value="Genomic_DNA"/>
</dbReference>
<keyword evidence="5" id="KW-1185">Reference proteome</keyword>
<feature type="domain" description="RNase H type-1" evidence="2">
    <location>
        <begin position="208"/>
        <end position="287"/>
    </location>
</feature>
<dbReference type="Pfam" id="PF13456">
    <property type="entry name" value="RVT_3"/>
    <property type="match status" value="1"/>
</dbReference>
<organism evidence="4 5">
    <name type="scientific">Lolium multiflorum</name>
    <name type="common">Italian ryegrass</name>
    <name type="synonym">Lolium perenne subsp. multiflorum</name>
    <dbReference type="NCBI Taxonomy" id="4521"/>
    <lineage>
        <taxon>Eukaryota</taxon>
        <taxon>Viridiplantae</taxon>
        <taxon>Streptophyta</taxon>
        <taxon>Embryophyta</taxon>
        <taxon>Tracheophyta</taxon>
        <taxon>Spermatophyta</taxon>
        <taxon>Magnoliopsida</taxon>
        <taxon>Liliopsida</taxon>
        <taxon>Poales</taxon>
        <taxon>Poaceae</taxon>
        <taxon>BOP clade</taxon>
        <taxon>Pooideae</taxon>
        <taxon>Poodae</taxon>
        <taxon>Poeae</taxon>
        <taxon>Poeae Chloroplast Group 2 (Poeae type)</taxon>
        <taxon>Loliodinae</taxon>
        <taxon>Loliinae</taxon>
        <taxon>Lolium</taxon>
    </lineage>
</organism>
<sequence length="354" mass="38900">MSQARSEASATGGAAIGAAEGVAEKNGSKGRDLEDLPSSAFNPGEDGINSMFGNLDIGEDEYDDFVIEEDVKEFEESTRWLAVARVNCRKKFSHDALFQQMNAAWNSSQKISIRAVDENCFVIQCFCLADWEKVMDRGPWLFRDWVLITAPYDGFSDPTLVALDHMPIWIQVHKLPEAYRKERVIRPLIERSAGEVIVVEMIPSGAFRGATGAVLRDEKGKFIAASCCGIEHVGDVPTAEARALRDGLVLAGQMGCSKLEVNSDCMEVINTMEQEGEISHDYRRRLRLPAEAWLHFRSARLGPPPCSPACVELRFRGEHGLPACGDEPDGQVRGGGAARPGARWWTGKAGCDPE</sequence>
<dbReference type="CDD" id="cd06222">
    <property type="entry name" value="RNase_H_like"/>
    <property type="match status" value="1"/>
</dbReference>
<dbReference type="AlphaFoldDB" id="A0AAD8QYV8"/>
<dbReference type="PANTHER" id="PTHR47074">
    <property type="entry name" value="BNAC02G40300D PROTEIN"/>
    <property type="match status" value="1"/>
</dbReference>
<dbReference type="InterPro" id="IPR052929">
    <property type="entry name" value="RNase_H-like_EbsB-rel"/>
</dbReference>
<protein>
    <recommendedName>
        <fullName evidence="6">RNase H type-1 domain-containing protein</fullName>
    </recommendedName>
</protein>
<feature type="compositionally biased region" description="Low complexity" evidence="1">
    <location>
        <begin position="7"/>
        <end position="21"/>
    </location>
</feature>
<name>A0AAD8QYV8_LOLMU</name>
<dbReference type="GO" id="GO:0004523">
    <property type="term" value="F:RNA-DNA hybrid ribonuclease activity"/>
    <property type="evidence" value="ECO:0007669"/>
    <property type="project" value="InterPro"/>
</dbReference>
<gene>
    <name evidence="4" type="ORF">QYE76_035358</name>
</gene>
<dbReference type="Gene3D" id="3.30.420.10">
    <property type="entry name" value="Ribonuclease H-like superfamily/Ribonuclease H"/>
    <property type="match status" value="1"/>
</dbReference>
<dbReference type="InterPro" id="IPR025558">
    <property type="entry name" value="DUF4283"/>
</dbReference>
<dbReference type="GO" id="GO:0003676">
    <property type="term" value="F:nucleic acid binding"/>
    <property type="evidence" value="ECO:0007669"/>
    <property type="project" value="InterPro"/>
</dbReference>
<comment type="caution">
    <text evidence="4">The sequence shown here is derived from an EMBL/GenBank/DDBJ whole genome shotgun (WGS) entry which is preliminary data.</text>
</comment>
<reference evidence="4" key="1">
    <citation type="submission" date="2023-07" db="EMBL/GenBank/DDBJ databases">
        <title>A chromosome-level genome assembly of Lolium multiflorum.</title>
        <authorList>
            <person name="Chen Y."/>
            <person name="Copetti D."/>
            <person name="Kolliker R."/>
            <person name="Studer B."/>
        </authorList>
    </citation>
    <scope>NUCLEOTIDE SEQUENCE</scope>
    <source>
        <strain evidence="4">02402/16</strain>
        <tissue evidence="4">Leaf</tissue>
    </source>
</reference>
<evidence type="ECO:0008006" key="6">
    <source>
        <dbReference type="Google" id="ProtNLM"/>
    </source>
</evidence>
<dbReference type="InterPro" id="IPR044730">
    <property type="entry name" value="RNase_H-like_dom_plant"/>
</dbReference>
<feature type="compositionally biased region" description="Basic and acidic residues" evidence="1">
    <location>
        <begin position="22"/>
        <end position="34"/>
    </location>
</feature>
<feature type="region of interest" description="Disordered" evidence="1">
    <location>
        <begin position="1"/>
        <end position="45"/>
    </location>
</feature>
<proteinExistence type="predicted"/>
<evidence type="ECO:0000256" key="1">
    <source>
        <dbReference type="SAM" id="MobiDB-lite"/>
    </source>
</evidence>
<evidence type="ECO:0000313" key="4">
    <source>
        <dbReference type="EMBL" id="KAK1611685.1"/>
    </source>
</evidence>
<feature type="domain" description="DUF4283" evidence="3">
    <location>
        <begin position="79"/>
        <end position="159"/>
    </location>
</feature>
<accession>A0AAD8QYV8</accession>